<evidence type="ECO:0000256" key="5">
    <source>
        <dbReference type="ARBA" id="ARBA00022989"/>
    </source>
</evidence>
<organism evidence="9 10">
    <name type="scientific">Pedobacter jejuensis</name>
    <dbReference type="NCBI Taxonomy" id="1268550"/>
    <lineage>
        <taxon>Bacteria</taxon>
        <taxon>Pseudomonadati</taxon>
        <taxon>Bacteroidota</taxon>
        <taxon>Sphingobacteriia</taxon>
        <taxon>Sphingobacteriales</taxon>
        <taxon>Sphingobacteriaceae</taxon>
        <taxon>Pedobacter</taxon>
    </lineage>
</organism>
<comment type="caution">
    <text evidence="9">The sequence shown here is derived from an EMBL/GenBank/DDBJ whole genome shotgun (WGS) entry which is preliminary data.</text>
</comment>
<feature type="transmembrane region" description="Helical" evidence="8">
    <location>
        <begin position="15"/>
        <end position="33"/>
    </location>
</feature>
<keyword evidence="5 8" id="KW-1133">Transmembrane helix</keyword>
<feature type="transmembrane region" description="Helical" evidence="8">
    <location>
        <begin position="159"/>
        <end position="182"/>
    </location>
</feature>
<dbReference type="GO" id="GO:0016758">
    <property type="term" value="F:hexosyltransferase activity"/>
    <property type="evidence" value="ECO:0007669"/>
    <property type="project" value="InterPro"/>
</dbReference>
<reference evidence="9 10" key="1">
    <citation type="submission" date="2018-10" db="EMBL/GenBank/DDBJ databases">
        <title>Genome sequencing of Pedobacter jejuensis TNB23.</title>
        <authorList>
            <person name="Cho Y.-J."/>
            <person name="Cho A."/>
            <person name="Kim O.-S."/>
        </authorList>
    </citation>
    <scope>NUCLEOTIDE SEQUENCE [LARGE SCALE GENOMIC DNA]</scope>
    <source>
        <strain evidence="9 10">TNB23</strain>
    </source>
</reference>
<evidence type="ECO:0000256" key="1">
    <source>
        <dbReference type="ARBA" id="ARBA00004651"/>
    </source>
</evidence>
<dbReference type="RefSeq" id="WP_123207516.1">
    <property type="nucleotide sequence ID" value="NZ_RBEE01000045.1"/>
</dbReference>
<protein>
    <submittedName>
        <fullName evidence="9">DUF2029 domain-containing protein</fullName>
    </submittedName>
</protein>
<feature type="transmembrane region" description="Helical" evidence="8">
    <location>
        <begin position="304"/>
        <end position="320"/>
    </location>
</feature>
<name>A0A3N0BLP0_9SPHI</name>
<evidence type="ECO:0000313" key="10">
    <source>
        <dbReference type="Proteomes" id="UP000274046"/>
    </source>
</evidence>
<dbReference type="InterPro" id="IPR018584">
    <property type="entry name" value="GT87"/>
</dbReference>
<evidence type="ECO:0000256" key="3">
    <source>
        <dbReference type="ARBA" id="ARBA00022679"/>
    </source>
</evidence>
<feature type="transmembrane region" description="Helical" evidence="8">
    <location>
        <begin position="281"/>
        <end position="298"/>
    </location>
</feature>
<gene>
    <name evidence="9" type="ORF">D7004_19575</name>
</gene>
<feature type="transmembrane region" description="Helical" evidence="8">
    <location>
        <begin position="189"/>
        <end position="207"/>
    </location>
</feature>
<dbReference type="Pfam" id="PF09594">
    <property type="entry name" value="GT87"/>
    <property type="match status" value="1"/>
</dbReference>
<evidence type="ECO:0000256" key="8">
    <source>
        <dbReference type="SAM" id="Phobius"/>
    </source>
</evidence>
<comment type="subcellular location">
    <subcellularLocation>
        <location evidence="1">Cell membrane</location>
        <topology evidence="1">Multi-pass membrane protein</topology>
    </subcellularLocation>
</comment>
<feature type="transmembrane region" description="Helical" evidence="8">
    <location>
        <begin position="92"/>
        <end position="111"/>
    </location>
</feature>
<keyword evidence="10" id="KW-1185">Reference proteome</keyword>
<accession>A0A3N0BLP0</accession>
<feature type="transmembrane region" description="Helical" evidence="8">
    <location>
        <begin position="255"/>
        <end position="274"/>
    </location>
</feature>
<keyword evidence="2" id="KW-1003">Cell membrane</keyword>
<dbReference type="AlphaFoldDB" id="A0A3N0BLP0"/>
<comment type="similarity">
    <text evidence="7">Belongs to the glycosyltransferase 87 family.</text>
</comment>
<sequence>MIDGIRFKFLLNQKIVYGLYILLAVVAAVKQYLHHSFNNYLIFKYTFWHLIDLKPLYFNSPLNPYFDCNHYGPAFTLFIAPFAILPDWTGTVLWNVANVLVLLWGIFSLPLKTNTKIIIAYICAHEALTSLFSYQFNVALTGSILLSFSYIIRKENFKSAFFIAFGTMVKLYGIVALAFFFFTKDKLKFILYGLFCLALLFFVPMLFSSPQYILNTYHEWYISLVEKNNSNTSLDSFQDISLMGFVRRVAHNKAIPNWPMLMGGLTLFILPYIRIDQYKEVGYRLMLLASTLIFTVIFSTGSESPTYIIAFVGIAIWFVIQPKKNWFVITLLILAFLITSLSPTDIVPKDVRYFIRIYSLKALPCVMVWFFIIYQMLTINFKKELSMQKLNQEFAKDL</sequence>
<evidence type="ECO:0000256" key="2">
    <source>
        <dbReference type="ARBA" id="ARBA00022475"/>
    </source>
</evidence>
<keyword evidence="3" id="KW-0808">Transferase</keyword>
<evidence type="ECO:0000256" key="6">
    <source>
        <dbReference type="ARBA" id="ARBA00023136"/>
    </source>
</evidence>
<evidence type="ECO:0000256" key="7">
    <source>
        <dbReference type="ARBA" id="ARBA00024033"/>
    </source>
</evidence>
<keyword evidence="4 8" id="KW-0812">Transmembrane</keyword>
<feature type="transmembrane region" description="Helical" evidence="8">
    <location>
        <begin position="353"/>
        <end position="377"/>
    </location>
</feature>
<evidence type="ECO:0000256" key="4">
    <source>
        <dbReference type="ARBA" id="ARBA00022692"/>
    </source>
</evidence>
<dbReference type="OrthoDB" id="1070018at2"/>
<feature type="transmembrane region" description="Helical" evidence="8">
    <location>
        <begin position="327"/>
        <end position="347"/>
    </location>
</feature>
<dbReference type="Proteomes" id="UP000274046">
    <property type="component" value="Unassembled WGS sequence"/>
</dbReference>
<feature type="transmembrane region" description="Helical" evidence="8">
    <location>
        <begin position="131"/>
        <end position="153"/>
    </location>
</feature>
<evidence type="ECO:0000313" key="9">
    <source>
        <dbReference type="EMBL" id="RNL49615.1"/>
    </source>
</evidence>
<dbReference type="EMBL" id="RBEE01000045">
    <property type="protein sequence ID" value="RNL49615.1"/>
    <property type="molecule type" value="Genomic_DNA"/>
</dbReference>
<proteinExistence type="inferred from homology"/>
<keyword evidence="6 8" id="KW-0472">Membrane</keyword>
<dbReference type="GO" id="GO:0005886">
    <property type="term" value="C:plasma membrane"/>
    <property type="evidence" value="ECO:0007669"/>
    <property type="project" value="UniProtKB-SubCell"/>
</dbReference>